<keyword evidence="2" id="KW-1185">Reference proteome</keyword>
<evidence type="ECO:0000313" key="1">
    <source>
        <dbReference type="EMBL" id="GBE78803.1"/>
    </source>
</evidence>
<protein>
    <submittedName>
        <fullName evidence="1">Uncharacterized protein</fullName>
    </submittedName>
</protein>
<dbReference type="Proteomes" id="UP000287166">
    <property type="component" value="Unassembled WGS sequence"/>
</dbReference>
<name>A0A401G9J2_9APHY</name>
<reference evidence="1 2" key="1">
    <citation type="journal article" date="2018" name="Sci. Rep.">
        <title>Genome sequence of the cauliflower mushroom Sparassis crispa (Hanabiratake) and its association with beneficial usage.</title>
        <authorList>
            <person name="Kiyama R."/>
            <person name="Furutani Y."/>
            <person name="Kawaguchi K."/>
            <person name="Nakanishi T."/>
        </authorList>
    </citation>
    <scope>NUCLEOTIDE SEQUENCE [LARGE SCALE GENOMIC DNA]</scope>
</reference>
<gene>
    <name evidence="1" type="ORF">SCP_0116960</name>
</gene>
<sequence>MASSRYVEGSWRVVPDGETDGLIGRCTTSSSAPRSVCFETGHVDHVSRKALRRPALLI</sequence>
<comment type="caution">
    <text evidence="1">The sequence shown here is derived from an EMBL/GenBank/DDBJ whole genome shotgun (WGS) entry which is preliminary data.</text>
</comment>
<evidence type="ECO:0000313" key="2">
    <source>
        <dbReference type="Proteomes" id="UP000287166"/>
    </source>
</evidence>
<organism evidence="1 2">
    <name type="scientific">Sparassis crispa</name>
    <dbReference type="NCBI Taxonomy" id="139825"/>
    <lineage>
        <taxon>Eukaryota</taxon>
        <taxon>Fungi</taxon>
        <taxon>Dikarya</taxon>
        <taxon>Basidiomycota</taxon>
        <taxon>Agaricomycotina</taxon>
        <taxon>Agaricomycetes</taxon>
        <taxon>Polyporales</taxon>
        <taxon>Sparassidaceae</taxon>
        <taxon>Sparassis</taxon>
    </lineage>
</organism>
<dbReference type="EMBL" id="BFAD01000001">
    <property type="protein sequence ID" value="GBE78803.1"/>
    <property type="molecule type" value="Genomic_DNA"/>
</dbReference>
<proteinExistence type="predicted"/>
<accession>A0A401G9J2</accession>
<dbReference type="InParanoid" id="A0A401G9J2"/>
<dbReference type="RefSeq" id="XP_027609716.1">
    <property type="nucleotide sequence ID" value="XM_027753915.1"/>
</dbReference>
<dbReference type="AlphaFoldDB" id="A0A401G9J2"/>
<dbReference type="GeneID" id="38775720"/>